<dbReference type="CDD" id="cd06127">
    <property type="entry name" value="DEDDh"/>
    <property type="match status" value="1"/>
</dbReference>
<keyword evidence="2" id="KW-0378">Hydrolase</keyword>
<evidence type="ECO:0000256" key="2">
    <source>
        <dbReference type="ARBA" id="ARBA00022801"/>
    </source>
</evidence>
<dbReference type="Gene3D" id="3.30.420.10">
    <property type="entry name" value="Ribonuclease H-like superfamily/Ribonuclease H"/>
    <property type="match status" value="1"/>
</dbReference>
<reference evidence="5 6" key="1">
    <citation type="submission" date="2020-11" db="EMBL/GenBank/DDBJ databases">
        <title>Algicoccus daihaiensis sp.nov., isolated from Daihai Lake in Inner Mongolia.</title>
        <authorList>
            <person name="Kai J."/>
        </authorList>
    </citation>
    <scope>NUCLEOTIDE SEQUENCE [LARGE SCALE GENOMIC DNA]</scope>
    <source>
        <strain evidence="6">f23</strain>
    </source>
</reference>
<name>A0ABY4AHK2_9BURK</name>
<dbReference type="SUPFAM" id="SSF53098">
    <property type="entry name" value="Ribonuclease H-like"/>
    <property type="match status" value="1"/>
</dbReference>
<protein>
    <submittedName>
        <fullName evidence="5">3'-5' exonuclease</fullName>
    </submittedName>
</protein>
<evidence type="ECO:0000256" key="1">
    <source>
        <dbReference type="ARBA" id="ARBA00022722"/>
    </source>
</evidence>
<dbReference type="SMART" id="SM00479">
    <property type="entry name" value="EXOIII"/>
    <property type="match status" value="1"/>
</dbReference>
<dbReference type="NCBIfam" id="NF006602">
    <property type="entry name" value="PRK09146.1"/>
    <property type="match status" value="1"/>
</dbReference>
<evidence type="ECO:0000259" key="4">
    <source>
        <dbReference type="SMART" id="SM00479"/>
    </source>
</evidence>
<dbReference type="EMBL" id="CP063982">
    <property type="protein sequence ID" value="UOD49770.1"/>
    <property type="molecule type" value="Genomic_DNA"/>
</dbReference>
<dbReference type="PANTHER" id="PTHR30231">
    <property type="entry name" value="DNA POLYMERASE III SUBUNIT EPSILON"/>
    <property type="match status" value="1"/>
</dbReference>
<proteinExistence type="predicted"/>
<evidence type="ECO:0000313" key="6">
    <source>
        <dbReference type="Proteomes" id="UP000831607"/>
    </source>
</evidence>
<gene>
    <name evidence="5" type="ORF">DHf2319_09945</name>
</gene>
<dbReference type="RefSeq" id="WP_243478014.1">
    <property type="nucleotide sequence ID" value="NZ_CP063982.1"/>
</dbReference>
<dbReference type="InterPro" id="IPR013520">
    <property type="entry name" value="Ribonucl_H"/>
</dbReference>
<keyword evidence="6" id="KW-1185">Reference proteome</keyword>
<dbReference type="PANTHER" id="PTHR30231:SF4">
    <property type="entry name" value="PROTEIN NEN2"/>
    <property type="match status" value="1"/>
</dbReference>
<accession>A0ABY4AHK2</accession>
<organism evidence="5 6">
    <name type="scientific">Orrella daihaiensis</name>
    <dbReference type="NCBI Taxonomy" id="2782176"/>
    <lineage>
        <taxon>Bacteria</taxon>
        <taxon>Pseudomonadati</taxon>
        <taxon>Pseudomonadota</taxon>
        <taxon>Betaproteobacteria</taxon>
        <taxon>Burkholderiales</taxon>
        <taxon>Alcaligenaceae</taxon>
        <taxon>Orrella</taxon>
    </lineage>
</organism>
<feature type="domain" description="Exonuclease" evidence="4">
    <location>
        <begin position="58"/>
        <end position="243"/>
    </location>
</feature>
<evidence type="ECO:0000313" key="5">
    <source>
        <dbReference type="EMBL" id="UOD49770.1"/>
    </source>
</evidence>
<dbReference type="GO" id="GO:0004527">
    <property type="term" value="F:exonuclease activity"/>
    <property type="evidence" value="ECO:0007669"/>
    <property type="project" value="UniProtKB-KW"/>
</dbReference>
<dbReference type="Pfam" id="PF00929">
    <property type="entry name" value="RNase_T"/>
    <property type="match status" value="1"/>
</dbReference>
<keyword evidence="3 5" id="KW-0269">Exonuclease</keyword>
<dbReference type="InterPro" id="IPR012337">
    <property type="entry name" value="RNaseH-like_sf"/>
</dbReference>
<keyword evidence="1" id="KW-0540">Nuclease</keyword>
<dbReference type="InterPro" id="IPR036397">
    <property type="entry name" value="RNaseH_sf"/>
</dbReference>
<sequence length="253" mass="28296">MLHGGLLRLPTDNRIPAQGACDWRGRFAVLAQQTKDERLKAYYAAGMPAGNTPLKNVPLMAMDVETTGLNPAKDGIVSVGILPMSIDRIQSSASRHWIVQPHVPLADESVTIHGITHSQVADAPELADILGDLLHAIAGHVLVVHCRAIERQFLNNALTRLIHEPIEIPMIDTMELEARLHRNQPPPSWWDRVVRKKQYRPVSIRLADSRKRYGLPFYKPHHALTDALATAELLQAQVAHRYSPETPLDDLWC</sequence>
<evidence type="ECO:0000256" key="3">
    <source>
        <dbReference type="ARBA" id="ARBA00022839"/>
    </source>
</evidence>
<dbReference type="Proteomes" id="UP000831607">
    <property type="component" value="Chromosome"/>
</dbReference>